<dbReference type="EMBL" id="KZ819381">
    <property type="protein sequence ID" value="PWN42328.1"/>
    <property type="molecule type" value="Genomic_DNA"/>
</dbReference>
<dbReference type="Proteomes" id="UP000245783">
    <property type="component" value="Unassembled WGS sequence"/>
</dbReference>
<feature type="compositionally biased region" description="Basic residues" evidence="1">
    <location>
        <begin position="10"/>
        <end position="29"/>
    </location>
</feature>
<evidence type="ECO:0000313" key="3">
    <source>
        <dbReference type="Proteomes" id="UP000245783"/>
    </source>
</evidence>
<dbReference type="AlphaFoldDB" id="A0A316VZJ7"/>
<protein>
    <submittedName>
        <fullName evidence="2">Uncharacterized protein</fullName>
    </submittedName>
</protein>
<dbReference type="RefSeq" id="XP_025369488.1">
    <property type="nucleotide sequence ID" value="XM_025510330.1"/>
</dbReference>
<sequence>MKACIDQGLKRKKQARPRHRNDQRRQRSCKIHHLSGFPRRGSRARRRFPPYSAKIRSKCYRASMIPLAAIWSCDDFSPTTTGQACSRESSAKGTFI</sequence>
<reference evidence="2 3" key="1">
    <citation type="journal article" date="2018" name="Mol. Biol. Evol.">
        <title>Broad Genomic Sampling Reveals a Smut Pathogenic Ancestry of the Fungal Clade Ustilaginomycotina.</title>
        <authorList>
            <person name="Kijpornyongpan T."/>
            <person name="Mondo S.J."/>
            <person name="Barry K."/>
            <person name="Sandor L."/>
            <person name="Lee J."/>
            <person name="Lipzen A."/>
            <person name="Pangilinan J."/>
            <person name="LaButti K."/>
            <person name="Hainaut M."/>
            <person name="Henrissat B."/>
            <person name="Grigoriev I.V."/>
            <person name="Spatafora J.W."/>
            <person name="Aime M.C."/>
        </authorList>
    </citation>
    <scope>NUCLEOTIDE SEQUENCE [LARGE SCALE GENOMIC DNA]</scope>
    <source>
        <strain evidence="2 3">MCA 4658</strain>
    </source>
</reference>
<feature type="region of interest" description="Disordered" evidence="1">
    <location>
        <begin position="1"/>
        <end position="29"/>
    </location>
</feature>
<gene>
    <name evidence="2" type="ORF">IE81DRAFT_138535</name>
</gene>
<dbReference type="GeneID" id="37032200"/>
<evidence type="ECO:0000256" key="1">
    <source>
        <dbReference type="SAM" id="MobiDB-lite"/>
    </source>
</evidence>
<accession>A0A316VZJ7</accession>
<evidence type="ECO:0000313" key="2">
    <source>
        <dbReference type="EMBL" id="PWN42328.1"/>
    </source>
</evidence>
<proteinExistence type="predicted"/>
<dbReference type="InParanoid" id="A0A316VZJ7"/>
<name>A0A316VZJ7_9BASI</name>
<keyword evidence="3" id="KW-1185">Reference proteome</keyword>
<organism evidence="2 3">
    <name type="scientific">Ceraceosorus guamensis</name>
    <dbReference type="NCBI Taxonomy" id="1522189"/>
    <lineage>
        <taxon>Eukaryota</taxon>
        <taxon>Fungi</taxon>
        <taxon>Dikarya</taxon>
        <taxon>Basidiomycota</taxon>
        <taxon>Ustilaginomycotina</taxon>
        <taxon>Exobasidiomycetes</taxon>
        <taxon>Ceraceosorales</taxon>
        <taxon>Ceraceosoraceae</taxon>
        <taxon>Ceraceosorus</taxon>
    </lineage>
</organism>